<proteinExistence type="predicted"/>
<dbReference type="OrthoDB" id="184212at2"/>
<comment type="catalytic activity">
    <reaction evidence="1">
        <text>ATP + protein L-histidine = ADP + protein N-phospho-L-histidine.</text>
        <dbReference type="EC" id="2.7.13.3"/>
    </reaction>
</comment>
<evidence type="ECO:0000256" key="8">
    <source>
        <dbReference type="ARBA" id="ARBA00022777"/>
    </source>
</evidence>
<dbReference type="Proteomes" id="UP000290218">
    <property type="component" value="Unassembled WGS sequence"/>
</dbReference>
<dbReference type="Gene3D" id="3.30.450.20">
    <property type="entry name" value="PAS domain"/>
    <property type="match status" value="1"/>
</dbReference>
<keyword evidence="8" id="KW-0418">Kinase</keyword>
<evidence type="ECO:0000259" key="18">
    <source>
        <dbReference type="PROSITE" id="PS50839"/>
    </source>
</evidence>
<dbReference type="InterPro" id="IPR003594">
    <property type="entry name" value="HATPase_dom"/>
</dbReference>
<dbReference type="CDD" id="cd17546">
    <property type="entry name" value="REC_hyHK_CKI1_RcsC-like"/>
    <property type="match status" value="1"/>
</dbReference>
<evidence type="ECO:0000256" key="7">
    <source>
        <dbReference type="ARBA" id="ARBA00022741"/>
    </source>
</evidence>
<dbReference type="SUPFAM" id="SSF47384">
    <property type="entry name" value="Homodimeric domain of signal transducing histidine kinase"/>
    <property type="match status" value="1"/>
</dbReference>
<keyword evidence="10" id="KW-1133">Transmembrane helix</keyword>
<evidence type="ECO:0000256" key="10">
    <source>
        <dbReference type="ARBA" id="ARBA00022989"/>
    </source>
</evidence>
<evidence type="ECO:0000256" key="12">
    <source>
        <dbReference type="ARBA" id="ARBA00023136"/>
    </source>
</evidence>
<dbReference type="Gene3D" id="3.40.50.2300">
    <property type="match status" value="1"/>
</dbReference>
<dbReference type="RefSeq" id="WP_129048831.1">
    <property type="nucleotide sequence ID" value="NZ_SDHX01000002.1"/>
</dbReference>
<dbReference type="Gene3D" id="1.10.287.130">
    <property type="match status" value="1"/>
</dbReference>
<gene>
    <name evidence="19" type="ORF">ESB00_16215</name>
</gene>
<keyword evidence="5" id="KW-0808">Transferase</keyword>
<dbReference type="PANTHER" id="PTHR43065:SF46">
    <property type="entry name" value="C4-DICARBOXYLATE TRANSPORT SENSOR PROTEIN DCTB"/>
    <property type="match status" value="1"/>
</dbReference>
<feature type="domain" description="CHASE" evidence="18">
    <location>
        <begin position="76"/>
        <end position="306"/>
    </location>
</feature>
<keyword evidence="4 13" id="KW-0597">Phosphoprotein</keyword>
<dbReference type="SMART" id="SM00091">
    <property type="entry name" value="PAS"/>
    <property type="match status" value="1"/>
</dbReference>
<dbReference type="GO" id="GO:0000155">
    <property type="term" value="F:phosphorelay sensor kinase activity"/>
    <property type="evidence" value="ECO:0007669"/>
    <property type="project" value="InterPro"/>
</dbReference>
<dbReference type="Gene3D" id="3.30.565.10">
    <property type="entry name" value="Histidine kinase-like ATPase, C-terminal domain"/>
    <property type="match status" value="1"/>
</dbReference>
<dbReference type="Pfam" id="PF02518">
    <property type="entry name" value="HATPase_c"/>
    <property type="match status" value="1"/>
</dbReference>
<evidence type="ECO:0000256" key="1">
    <source>
        <dbReference type="ARBA" id="ARBA00000085"/>
    </source>
</evidence>
<dbReference type="InterPro" id="IPR011006">
    <property type="entry name" value="CheY-like_superfamily"/>
</dbReference>
<dbReference type="Pfam" id="PF00072">
    <property type="entry name" value="Response_reg"/>
    <property type="match status" value="1"/>
</dbReference>
<feature type="domain" description="Response regulatory" evidence="15">
    <location>
        <begin position="754"/>
        <end position="870"/>
    </location>
</feature>
<dbReference type="InterPro" id="IPR006189">
    <property type="entry name" value="CHASE_dom"/>
</dbReference>
<dbReference type="PANTHER" id="PTHR43065">
    <property type="entry name" value="SENSOR HISTIDINE KINASE"/>
    <property type="match status" value="1"/>
</dbReference>
<dbReference type="InterPro" id="IPR005467">
    <property type="entry name" value="His_kinase_dom"/>
</dbReference>
<dbReference type="Pfam" id="PF00512">
    <property type="entry name" value="HisKA"/>
    <property type="match status" value="1"/>
</dbReference>
<dbReference type="PROSITE" id="PS50112">
    <property type="entry name" value="PAS"/>
    <property type="match status" value="1"/>
</dbReference>
<dbReference type="InterPro" id="IPR036890">
    <property type="entry name" value="HATPase_C_sf"/>
</dbReference>
<evidence type="ECO:0000259" key="16">
    <source>
        <dbReference type="PROSITE" id="PS50112"/>
    </source>
</evidence>
<dbReference type="InterPro" id="IPR042240">
    <property type="entry name" value="CHASE_sf"/>
</dbReference>
<dbReference type="Gene3D" id="3.30.450.350">
    <property type="entry name" value="CHASE domain"/>
    <property type="match status" value="1"/>
</dbReference>
<evidence type="ECO:0000256" key="5">
    <source>
        <dbReference type="ARBA" id="ARBA00022679"/>
    </source>
</evidence>
<dbReference type="InterPro" id="IPR001789">
    <property type="entry name" value="Sig_transdc_resp-reg_receiver"/>
</dbReference>
<dbReference type="SUPFAM" id="SSF55785">
    <property type="entry name" value="PYP-like sensor domain (PAS domain)"/>
    <property type="match status" value="1"/>
</dbReference>
<keyword evidence="6" id="KW-0812">Transmembrane</keyword>
<organism evidence="19 20">
    <name type="scientific">Oleiharenicola lentus</name>
    <dbReference type="NCBI Taxonomy" id="2508720"/>
    <lineage>
        <taxon>Bacteria</taxon>
        <taxon>Pseudomonadati</taxon>
        <taxon>Verrucomicrobiota</taxon>
        <taxon>Opitutia</taxon>
        <taxon>Opitutales</taxon>
        <taxon>Opitutaceae</taxon>
        <taxon>Oleiharenicola</taxon>
    </lineage>
</organism>
<dbReference type="InterPro" id="IPR003661">
    <property type="entry name" value="HisK_dim/P_dom"/>
</dbReference>
<evidence type="ECO:0000256" key="6">
    <source>
        <dbReference type="ARBA" id="ARBA00022692"/>
    </source>
</evidence>
<evidence type="ECO:0000256" key="4">
    <source>
        <dbReference type="ARBA" id="ARBA00022553"/>
    </source>
</evidence>
<dbReference type="SMART" id="SM00448">
    <property type="entry name" value="REC"/>
    <property type="match status" value="1"/>
</dbReference>
<dbReference type="EMBL" id="SDHX01000002">
    <property type="protein sequence ID" value="RXK53242.1"/>
    <property type="molecule type" value="Genomic_DNA"/>
</dbReference>
<dbReference type="EC" id="2.7.13.3" evidence="3"/>
<dbReference type="InterPro" id="IPR036097">
    <property type="entry name" value="HisK_dim/P_sf"/>
</dbReference>
<feature type="domain" description="PAC" evidence="17">
    <location>
        <begin position="435"/>
        <end position="488"/>
    </location>
</feature>
<evidence type="ECO:0000256" key="3">
    <source>
        <dbReference type="ARBA" id="ARBA00012438"/>
    </source>
</evidence>
<dbReference type="SMART" id="SM01079">
    <property type="entry name" value="CHASE"/>
    <property type="match status" value="1"/>
</dbReference>
<feature type="domain" description="Histidine kinase" evidence="14">
    <location>
        <begin position="508"/>
        <end position="734"/>
    </location>
</feature>
<dbReference type="Pfam" id="PF03924">
    <property type="entry name" value="CHASE"/>
    <property type="match status" value="1"/>
</dbReference>
<dbReference type="InterPro" id="IPR000700">
    <property type="entry name" value="PAS-assoc_C"/>
</dbReference>
<comment type="caution">
    <text evidence="19">The sequence shown here is derived from an EMBL/GenBank/DDBJ whole genome shotgun (WGS) entry which is preliminary data.</text>
</comment>
<keyword evidence="11" id="KW-0902">Two-component regulatory system</keyword>
<reference evidence="19 20" key="1">
    <citation type="submission" date="2019-01" db="EMBL/GenBank/DDBJ databases">
        <title>Lacunisphaera sp. strain TWA-58.</title>
        <authorList>
            <person name="Chen W.-M."/>
        </authorList>
    </citation>
    <scope>NUCLEOTIDE SEQUENCE [LARGE SCALE GENOMIC DNA]</scope>
    <source>
        <strain evidence="19 20">TWA-58</strain>
    </source>
</reference>
<dbReference type="SMART" id="SM00388">
    <property type="entry name" value="HisKA"/>
    <property type="match status" value="1"/>
</dbReference>
<dbReference type="InterPro" id="IPR000014">
    <property type="entry name" value="PAS"/>
</dbReference>
<dbReference type="PROSITE" id="PS50113">
    <property type="entry name" value="PAC"/>
    <property type="match status" value="1"/>
</dbReference>
<dbReference type="CDD" id="cd00082">
    <property type="entry name" value="HisKA"/>
    <property type="match status" value="1"/>
</dbReference>
<dbReference type="SMART" id="SM00387">
    <property type="entry name" value="HATPase_c"/>
    <property type="match status" value="1"/>
</dbReference>
<evidence type="ECO:0000313" key="19">
    <source>
        <dbReference type="EMBL" id="RXK53242.1"/>
    </source>
</evidence>
<evidence type="ECO:0000256" key="2">
    <source>
        <dbReference type="ARBA" id="ARBA00004370"/>
    </source>
</evidence>
<dbReference type="SUPFAM" id="SSF52172">
    <property type="entry name" value="CheY-like"/>
    <property type="match status" value="1"/>
</dbReference>
<keyword evidence="12" id="KW-0472">Membrane</keyword>
<evidence type="ECO:0000259" key="17">
    <source>
        <dbReference type="PROSITE" id="PS50113"/>
    </source>
</evidence>
<evidence type="ECO:0000256" key="11">
    <source>
        <dbReference type="ARBA" id="ARBA00023012"/>
    </source>
</evidence>
<dbReference type="PROSITE" id="PS50110">
    <property type="entry name" value="RESPONSE_REGULATORY"/>
    <property type="match status" value="1"/>
</dbReference>
<dbReference type="InterPro" id="IPR035965">
    <property type="entry name" value="PAS-like_dom_sf"/>
</dbReference>
<feature type="domain" description="PAS" evidence="16">
    <location>
        <begin position="364"/>
        <end position="434"/>
    </location>
</feature>
<name>A0A4Q1C4D0_9BACT</name>
<comment type="subcellular location">
    <subcellularLocation>
        <location evidence="2">Membrane</location>
    </subcellularLocation>
</comment>
<feature type="modified residue" description="4-aspartylphosphate" evidence="13">
    <location>
        <position position="805"/>
    </location>
</feature>
<protein>
    <recommendedName>
        <fullName evidence="3">histidine kinase</fullName>
        <ecNumber evidence="3">2.7.13.3</ecNumber>
    </recommendedName>
</protein>
<keyword evidence="20" id="KW-1185">Reference proteome</keyword>
<evidence type="ECO:0000313" key="20">
    <source>
        <dbReference type="Proteomes" id="UP000290218"/>
    </source>
</evidence>
<dbReference type="AlphaFoldDB" id="A0A4Q1C4D0"/>
<dbReference type="NCBIfam" id="TIGR00229">
    <property type="entry name" value="sensory_box"/>
    <property type="match status" value="1"/>
</dbReference>
<keyword evidence="9" id="KW-0067">ATP-binding</keyword>
<dbReference type="CDD" id="cd00130">
    <property type="entry name" value="PAS"/>
    <property type="match status" value="1"/>
</dbReference>
<dbReference type="SUPFAM" id="SSF55874">
    <property type="entry name" value="ATPase domain of HSP90 chaperone/DNA topoisomerase II/histidine kinase"/>
    <property type="match status" value="1"/>
</dbReference>
<evidence type="ECO:0000259" key="15">
    <source>
        <dbReference type="PROSITE" id="PS50110"/>
    </source>
</evidence>
<dbReference type="InterPro" id="IPR004358">
    <property type="entry name" value="Sig_transdc_His_kin-like_C"/>
</dbReference>
<sequence length="871" mass="95485">MAPSSFLTKYRRGTVALVLLLGASLSVLMWDLATRQESERLRTAFLSRAQTQAAVAQQRLSAYQEMVYNLRDAFIGQSTVSREEFGRVSRSLFERHAGVQALQWVQIVPHEQRTAFEQQVAGELNRPFLIRQRQADGSLLPAAVGAEYFVINYLEPLAGNEAVLGYDVLTAPTAPILQAARTDRQFKVTPVLRLAQSTPGQSEPGVIFILPYWRTNGSDRGVEGFLQGVFLVQTMLSQSHQLTTNEALDTYYFDVSDGTNPQVLYANFGGAEPLRDNPRLSLSLPADDPADLQTTFIMGGRTWKMVIRQNAEWARLSRSNQPRIILGAGLIITALLALFVNSLLQRTAQIERVVHERTRQLRASEARLQDILDHSPALIFLKDLEGRFLLCNEAFCRYSRCPREKIIGRLDGDFVPGEDARRFREMDAQVLAAGKPIEFEIRSTDPADKTLYLTHKFPLLDERGRPYALCGIATDITDRQAAEEHKRLLERKLLEAQKLESLGVLAGGVAHDFNNILTSILGNASLAALDLPENHRVRRQLAQIERAAQRAADLCSQMLAYAGRATVLTAPVNLSELIRDTAALLEISVGKRVRLDLQLDDQAPAVLGDATQLRQIVMNLVINAADAMDQRADGVVIVRTATHDLAAAFFEEAIHSPKRPAGRYVGLEVSDNGSGMPPEVLARIFEPFFTTKFSGRGLGLAAVLGIVQSHGGALFVESTPGKGTTFRLFLPATQVQAAGTRAPFAPIPGSLRGTVLVVDDEESVRLVGMQTLTVLGVTALGAADGEAAIELLRTHAGPIDLVLLDLTMPGLSGDETLRRLREIRPDLRAIIMSGFSEGEIMQRCADLGIAGYLPKPFDVATLTAKVQPLLG</sequence>
<evidence type="ECO:0000256" key="9">
    <source>
        <dbReference type="ARBA" id="ARBA00022840"/>
    </source>
</evidence>
<dbReference type="GO" id="GO:0016020">
    <property type="term" value="C:membrane"/>
    <property type="evidence" value="ECO:0007669"/>
    <property type="project" value="UniProtKB-SubCell"/>
</dbReference>
<dbReference type="PROSITE" id="PS50109">
    <property type="entry name" value="HIS_KIN"/>
    <property type="match status" value="1"/>
</dbReference>
<dbReference type="Pfam" id="PF08448">
    <property type="entry name" value="PAS_4"/>
    <property type="match status" value="1"/>
</dbReference>
<dbReference type="PROSITE" id="PS50839">
    <property type="entry name" value="CHASE"/>
    <property type="match status" value="1"/>
</dbReference>
<dbReference type="GO" id="GO:0005524">
    <property type="term" value="F:ATP binding"/>
    <property type="evidence" value="ECO:0007669"/>
    <property type="project" value="UniProtKB-KW"/>
</dbReference>
<evidence type="ECO:0000256" key="13">
    <source>
        <dbReference type="PROSITE-ProRule" id="PRU00169"/>
    </source>
</evidence>
<keyword evidence="7" id="KW-0547">Nucleotide-binding</keyword>
<evidence type="ECO:0000259" key="14">
    <source>
        <dbReference type="PROSITE" id="PS50109"/>
    </source>
</evidence>
<accession>A0A4Q1C4D0</accession>
<dbReference type="PRINTS" id="PR00344">
    <property type="entry name" value="BCTRLSENSOR"/>
</dbReference>
<dbReference type="InterPro" id="IPR013656">
    <property type="entry name" value="PAS_4"/>
</dbReference>